<feature type="transmembrane region" description="Helical" evidence="3">
    <location>
        <begin position="150"/>
        <end position="174"/>
    </location>
</feature>
<dbReference type="Gene3D" id="1.20.120.1760">
    <property type="match status" value="1"/>
</dbReference>
<feature type="transmembrane region" description="Helical" evidence="3">
    <location>
        <begin position="126"/>
        <end position="144"/>
    </location>
</feature>
<proteinExistence type="inferred from homology"/>
<keyword evidence="5" id="KW-1185">Reference proteome</keyword>
<reference evidence="4 5" key="1">
    <citation type="submission" date="2018-11" db="EMBL/GenBank/DDBJ databases">
        <title>Chryseotalea sanarue gen. nov., sp., nov., a member of the family Cytophagaceae, isolated from a brackish lake in Hamamatsu Japan.</title>
        <authorList>
            <person name="Maejima Y."/>
            <person name="Iino T."/>
            <person name="Muraguchi Y."/>
            <person name="Fukuda K."/>
            <person name="Ohkuma M."/>
            <person name="Moriuchi R."/>
            <person name="Dohra H."/>
            <person name="Kimbara K."/>
            <person name="Shintani M."/>
        </authorList>
    </citation>
    <scope>NUCLEOTIDE SEQUENCE [LARGE SCALE GENOMIC DNA]</scope>
    <source>
        <strain evidence="4 5">Ys</strain>
    </source>
</reference>
<dbReference type="Pfam" id="PF01066">
    <property type="entry name" value="CDP-OH_P_transf"/>
    <property type="match status" value="1"/>
</dbReference>
<dbReference type="PROSITE" id="PS00379">
    <property type="entry name" value="CDP_ALCOHOL_P_TRANSF"/>
    <property type="match status" value="1"/>
</dbReference>
<dbReference type="InterPro" id="IPR000462">
    <property type="entry name" value="CDP-OH_P_trans"/>
</dbReference>
<evidence type="ECO:0000256" key="2">
    <source>
        <dbReference type="RuleBase" id="RU003750"/>
    </source>
</evidence>
<dbReference type="OrthoDB" id="9785031at2"/>
<gene>
    <name evidence="4" type="ORF">SanaruYs_06180</name>
</gene>
<feature type="transmembrane region" description="Helical" evidence="3">
    <location>
        <begin position="96"/>
        <end position="117"/>
    </location>
</feature>
<dbReference type="InterPro" id="IPR048254">
    <property type="entry name" value="CDP_ALCOHOL_P_TRANSF_CS"/>
</dbReference>
<comment type="caution">
    <text evidence="4">The sequence shown here is derived from an EMBL/GenBank/DDBJ whole genome shotgun (WGS) entry which is preliminary data.</text>
</comment>
<keyword evidence="1 2" id="KW-0808">Transferase</keyword>
<accession>A0A401U662</accession>
<evidence type="ECO:0000313" key="5">
    <source>
        <dbReference type="Proteomes" id="UP000288227"/>
    </source>
</evidence>
<dbReference type="InterPro" id="IPR043130">
    <property type="entry name" value="CDP-OH_PTrfase_TM_dom"/>
</dbReference>
<keyword evidence="3" id="KW-0812">Transmembrane</keyword>
<evidence type="ECO:0000256" key="3">
    <source>
        <dbReference type="SAM" id="Phobius"/>
    </source>
</evidence>
<sequence>MTNSNIPYYLINSITMYRLVSAPFLLLLVYTGEVLAFKWLVALSFFTDAVDGPLARRFNVISVFGSRLDSVADDATILVSTLGLWIISPEFVHSEWLLFVGLFFLFGIQTVAALIAYKKVTSFHTYMAKVAAVSQGLFFISFFFGLGPSYLLFMMAVTVTAIQLIEEIILVIMLPEWKANVRGIYWELNLSKLTSQTKN</sequence>
<organism evidence="4 5">
    <name type="scientific">Chryseotalea sanaruensis</name>
    <dbReference type="NCBI Taxonomy" id="2482724"/>
    <lineage>
        <taxon>Bacteria</taxon>
        <taxon>Pseudomonadati</taxon>
        <taxon>Bacteroidota</taxon>
        <taxon>Cytophagia</taxon>
        <taxon>Cytophagales</taxon>
        <taxon>Chryseotaleaceae</taxon>
        <taxon>Chryseotalea</taxon>
    </lineage>
</organism>
<evidence type="ECO:0000256" key="1">
    <source>
        <dbReference type="ARBA" id="ARBA00022679"/>
    </source>
</evidence>
<dbReference type="EMBL" id="BHXQ01000001">
    <property type="protein sequence ID" value="GCC50403.1"/>
    <property type="molecule type" value="Genomic_DNA"/>
</dbReference>
<dbReference type="GO" id="GO:0016780">
    <property type="term" value="F:phosphotransferase activity, for other substituted phosphate groups"/>
    <property type="evidence" value="ECO:0007669"/>
    <property type="project" value="InterPro"/>
</dbReference>
<keyword evidence="3" id="KW-1133">Transmembrane helix</keyword>
<dbReference type="GO" id="GO:0016020">
    <property type="term" value="C:membrane"/>
    <property type="evidence" value="ECO:0007669"/>
    <property type="project" value="InterPro"/>
</dbReference>
<comment type="similarity">
    <text evidence="2">Belongs to the CDP-alcohol phosphatidyltransferase class-I family.</text>
</comment>
<dbReference type="AlphaFoldDB" id="A0A401U662"/>
<protein>
    <submittedName>
        <fullName evidence="4">CDP-alcohol phosphatidyltransferase family protein</fullName>
    </submittedName>
</protein>
<evidence type="ECO:0000313" key="4">
    <source>
        <dbReference type="EMBL" id="GCC50403.1"/>
    </source>
</evidence>
<dbReference type="RefSeq" id="WP_127121042.1">
    <property type="nucleotide sequence ID" value="NZ_BHXQ01000001.1"/>
</dbReference>
<name>A0A401U662_9BACT</name>
<dbReference type="Proteomes" id="UP000288227">
    <property type="component" value="Unassembled WGS sequence"/>
</dbReference>
<keyword evidence="3" id="KW-0472">Membrane</keyword>
<dbReference type="GO" id="GO:0008654">
    <property type="term" value="P:phospholipid biosynthetic process"/>
    <property type="evidence" value="ECO:0007669"/>
    <property type="project" value="InterPro"/>
</dbReference>